<comment type="caution">
    <text evidence="8">Lacks conserved residue(s) required for the propagation of feature annotation.</text>
</comment>
<dbReference type="CDD" id="cd02503">
    <property type="entry name" value="MobA"/>
    <property type="match status" value="1"/>
</dbReference>
<dbReference type="GO" id="GO:0016779">
    <property type="term" value="F:nucleotidyltransferase activity"/>
    <property type="evidence" value="ECO:0007669"/>
    <property type="project" value="UniProtKB-KW"/>
</dbReference>
<gene>
    <name evidence="8" type="primary">mobA</name>
    <name evidence="10" type="ORF">MMG00_13035</name>
</gene>
<feature type="binding site" evidence="8">
    <location>
        <position position="68"/>
    </location>
    <ligand>
        <name>GTP</name>
        <dbReference type="ChEBI" id="CHEBI:37565"/>
    </ligand>
</feature>
<sequence length="196" mass="21628">MSKVVGIILAGGEGRRMGYHNKGLLPLAGKPMIAHVIEKIAPQVDKLYISANDDLEQYGIFNLPIIPDEIAWQGNGPLAGIASVLKHLSDDDIVQVVSCDGPMIPDNLVALLGVERMAEKVVYPETQDRGHYLYLQGKVADLRAIESLLEAKDLRIRALLAKLQAKAVLFADEDAFLNCNYPEDIQRLEEIIDEEL</sequence>
<evidence type="ECO:0000256" key="8">
    <source>
        <dbReference type="HAMAP-Rule" id="MF_00316"/>
    </source>
</evidence>
<keyword evidence="2 8" id="KW-0808">Transferase</keyword>
<proteinExistence type="inferred from homology"/>
<dbReference type="EMBL" id="CP093379">
    <property type="protein sequence ID" value="UNM96104.1"/>
    <property type="molecule type" value="Genomic_DNA"/>
</dbReference>
<reference evidence="10 11" key="1">
    <citation type="submission" date="2022-03" db="EMBL/GenBank/DDBJ databases">
        <title>Ignatzschineria rhizosphaerae HR5S32.</title>
        <authorList>
            <person name="Sun J.Q."/>
            <person name="Feng J.Y."/>
        </authorList>
    </citation>
    <scope>NUCLEOTIDE SEQUENCE [LARGE SCALE GENOMIC DNA]</scope>
    <source>
        <strain evidence="10 11">HR5S32</strain>
    </source>
</reference>
<evidence type="ECO:0000256" key="5">
    <source>
        <dbReference type="ARBA" id="ARBA00022842"/>
    </source>
</evidence>
<keyword evidence="3 8" id="KW-0479">Metal-binding</keyword>
<evidence type="ECO:0000256" key="2">
    <source>
        <dbReference type="ARBA" id="ARBA00022679"/>
    </source>
</evidence>
<feature type="domain" description="MobA-like NTP transferase" evidence="9">
    <location>
        <begin position="6"/>
        <end position="163"/>
    </location>
</feature>
<comment type="cofactor">
    <cofactor evidence="8">
        <name>Mg(2+)</name>
        <dbReference type="ChEBI" id="CHEBI:18420"/>
    </cofactor>
</comment>
<dbReference type="PANTHER" id="PTHR19136">
    <property type="entry name" value="MOLYBDENUM COFACTOR GUANYLYLTRANSFERASE"/>
    <property type="match status" value="1"/>
</dbReference>
<keyword evidence="7 8" id="KW-0501">Molybdenum cofactor biosynthesis</keyword>
<organism evidence="10 11">
    <name type="scientific">Ignatzschineria rhizosphaerae</name>
    <dbReference type="NCBI Taxonomy" id="2923279"/>
    <lineage>
        <taxon>Bacteria</taxon>
        <taxon>Pseudomonadati</taxon>
        <taxon>Pseudomonadota</taxon>
        <taxon>Gammaproteobacteria</taxon>
        <taxon>Cardiobacteriales</taxon>
        <taxon>Ignatzschineriaceae</taxon>
        <taxon>Ignatzschineria</taxon>
    </lineage>
</organism>
<comment type="catalytic activity">
    <reaction evidence="8">
        <text>Mo-molybdopterin + GTP + H(+) = Mo-molybdopterin guanine dinucleotide + diphosphate</text>
        <dbReference type="Rhea" id="RHEA:34243"/>
        <dbReference type="ChEBI" id="CHEBI:15378"/>
        <dbReference type="ChEBI" id="CHEBI:33019"/>
        <dbReference type="ChEBI" id="CHEBI:37565"/>
        <dbReference type="ChEBI" id="CHEBI:71302"/>
        <dbReference type="ChEBI" id="CHEBI:71310"/>
        <dbReference type="EC" id="2.7.7.77"/>
    </reaction>
</comment>
<protein>
    <recommendedName>
        <fullName evidence="8">Molybdenum cofactor guanylyltransferase</fullName>
        <shortName evidence="8">MoCo guanylyltransferase</shortName>
        <ecNumber evidence="8">2.7.7.77</ecNumber>
    </recommendedName>
    <alternativeName>
        <fullName evidence="8">GTP:molybdopterin guanylyltransferase</fullName>
    </alternativeName>
    <alternativeName>
        <fullName evidence="8">Mo-MPT guanylyltransferase</fullName>
    </alternativeName>
    <alternativeName>
        <fullName evidence="8">Molybdopterin guanylyltransferase</fullName>
    </alternativeName>
    <alternativeName>
        <fullName evidence="8">Molybdopterin-guanine dinucleotide synthase</fullName>
        <shortName evidence="8">MGD synthase</shortName>
    </alternativeName>
</protein>
<feature type="binding site" evidence="8">
    <location>
        <begin position="9"/>
        <end position="11"/>
    </location>
    <ligand>
        <name>GTP</name>
        <dbReference type="ChEBI" id="CHEBI:37565"/>
    </ligand>
</feature>
<dbReference type="PANTHER" id="PTHR19136:SF81">
    <property type="entry name" value="MOLYBDENUM COFACTOR GUANYLYLTRANSFERASE"/>
    <property type="match status" value="1"/>
</dbReference>
<accession>A0ABY3WZS3</accession>
<dbReference type="InterPro" id="IPR025877">
    <property type="entry name" value="MobA-like_NTP_Trfase"/>
</dbReference>
<feature type="binding site" evidence="8">
    <location>
        <position position="22"/>
    </location>
    <ligand>
        <name>GTP</name>
        <dbReference type="ChEBI" id="CHEBI:37565"/>
    </ligand>
</feature>
<dbReference type="InterPro" id="IPR013482">
    <property type="entry name" value="Molybde_CF_guanTrfase"/>
</dbReference>
<comment type="subunit">
    <text evidence="8">Monomer.</text>
</comment>
<dbReference type="EC" id="2.7.7.77" evidence="8"/>
<comment type="subcellular location">
    <subcellularLocation>
        <location evidence="8">Cytoplasm</location>
    </subcellularLocation>
</comment>
<evidence type="ECO:0000256" key="4">
    <source>
        <dbReference type="ARBA" id="ARBA00022741"/>
    </source>
</evidence>
<comment type="function">
    <text evidence="8">Transfers a GMP moiety from GTP to Mo-molybdopterin (Mo-MPT) cofactor (Moco or molybdenum cofactor) to form Mo-molybdopterin guanine dinucleotide (Mo-MGD) cofactor.</text>
</comment>
<dbReference type="Gene3D" id="3.90.550.10">
    <property type="entry name" value="Spore Coat Polysaccharide Biosynthesis Protein SpsA, Chain A"/>
    <property type="match status" value="1"/>
</dbReference>
<evidence type="ECO:0000256" key="3">
    <source>
        <dbReference type="ARBA" id="ARBA00022723"/>
    </source>
</evidence>
<dbReference type="SUPFAM" id="SSF53448">
    <property type="entry name" value="Nucleotide-diphospho-sugar transferases"/>
    <property type="match status" value="1"/>
</dbReference>
<comment type="similarity">
    <text evidence="8">Belongs to the MobA family.</text>
</comment>
<keyword evidence="4 8" id="KW-0547">Nucleotide-binding</keyword>
<name>A0ABY3WZS3_9GAMM</name>
<feature type="binding site" evidence="8">
    <location>
        <position position="100"/>
    </location>
    <ligand>
        <name>Mg(2+)</name>
        <dbReference type="ChEBI" id="CHEBI:18420"/>
    </ligand>
</feature>
<dbReference type="Pfam" id="PF12804">
    <property type="entry name" value="NTP_transf_3"/>
    <property type="match status" value="1"/>
</dbReference>
<dbReference type="InterPro" id="IPR029044">
    <property type="entry name" value="Nucleotide-diphossugar_trans"/>
</dbReference>
<evidence type="ECO:0000313" key="10">
    <source>
        <dbReference type="EMBL" id="UNM96104.1"/>
    </source>
</evidence>
<dbReference type="HAMAP" id="MF_00316">
    <property type="entry name" value="MobA"/>
    <property type="match status" value="1"/>
</dbReference>
<dbReference type="Proteomes" id="UP000829542">
    <property type="component" value="Chromosome"/>
</dbReference>
<keyword evidence="5 8" id="KW-0460">Magnesium</keyword>
<keyword evidence="10" id="KW-0548">Nucleotidyltransferase</keyword>
<evidence type="ECO:0000313" key="11">
    <source>
        <dbReference type="Proteomes" id="UP000829542"/>
    </source>
</evidence>
<evidence type="ECO:0000259" key="9">
    <source>
        <dbReference type="Pfam" id="PF12804"/>
    </source>
</evidence>
<keyword evidence="6 8" id="KW-0342">GTP-binding</keyword>
<dbReference type="RefSeq" id="WP_242149047.1">
    <property type="nucleotide sequence ID" value="NZ_CP093379.1"/>
</dbReference>
<evidence type="ECO:0000256" key="7">
    <source>
        <dbReference type="ARBA" id="ARBA00023150"/>
    </source>
</evidence>
<evidence type="ECO:0000256" key="6">
    <source>
        <dbReference type="ARBA" id="ARBA00023134"/>
    </source>
</evidence>
<keyword evidence="1 8" id="KW-0963">Cytoplasm</keyword>
<comment type="domain">
    <text evidence="8">The N-terminal domain determines nucleotide recognition and specific binding, while the C-terminal domain determines the specific binding to the target protein.</text>
</comment>
<keyword evidence="11" id="KW-1185">Reference proteome</keyword>
<feature type="binding site" evidence="8">
    <location>
        <position position="100"/>
    </location>
    <ligand>
        <name>GTP</name>
        <dbReference type="ChEBI" id="CHEBI:37565"/>
    </ligand>
</feature>
<evidence type="ECO:0000256" key="1">
    <source>
        <dbReference type="ARBA" id="ARBA00022490"/>
    </source>
</evidence>